<evidence type="ECO:0000313" key="2">
    <source>
        <dbReference type="EMBL" id="KAF7294194.1"/>
    </source>
</evidence>
<dbReference type="AlphaFoldDB" id="A0A8H6VUA3"/>
<dbReference type="OrthoDB" id="5311491at2759"/>
<dbReference type="GO" id="GO:0016787">
    <property type="term" value="F:hydrolase activity"/>
    <property type="evidence" value="ECO:0007669"/>
    <property type="project" value="UniProtKB-KW"/>
</dbReference>
<evidence type="ECO:0000313" key="3">
    <source>
        <dbReference type="Proteomes" id="UP000613580"/>
    </source>
</evidence>
<dbReference type="EMBL" id="JACAZE010000019">
    <property type="protein sequence ID" value="KAF7294194.1"/>
    <property type="molecule type" value="Genomic_DNA"/>
</dbReference>
<accession>A0A8H6VUA3</accession>
<dbReference type="Pfam" id="PF12697">
    <property type="entry name" value="Abhydrolase_6"/>
    <property type="match status" value="1"/>
</dbReference>
<dbReference type="InterPro" id="IPR000073">
    <property type="entry name" value="AB_hydrolase_1"/>
</dbReference>
<gene>
    <name evidence="2" type="ORF">HMN09_01147800</name>
</gene>
<name>A0A8H6VUA3_MYCCL</name>
<evidence type="ECO:0000259" key="1">
    <source>
        <dbReference type="Pfam" id="PF12697"/>
    </source>
</evidence>
<sequence>MHSEHTLKLANGLAFHYYDSGAPSGSTDYTTLVGFHGLGFNSDGFEHVHLYAHQNNLRTIFVNRRDYKGSTPYSDGEVADIQAGNETAYGLDVARVLGHFIDAGVVGSGGILVMGWSLGNLWTLSFLGNPGVIPRDLYEKIQPHLRSVIVYGQFVYPPHVILGLTYDQDWNPFIDPESFSQGPLHATQLFARWVSGHFAHPEAGIAPSGPQWTKETTEFTVDKWSSEEMARWFEPAAVLHCQHITPATLSRFQESAVAQIQRAVFDASSAASYFPNTSVLYISGANTIPSCLYGHREFARRVKDGEAARRVKLALIPGGNHFLHYEMPEVFVKEIVERCRAD</sequence>
<keyword evidence="2" id="KW-0378">Hydrolase</keyword>
<comment type="caution">
    <text evidence="2">The sequence shown here is derived from an EMBL/GenBank/DDBJ whole genome shotgun (WGS) entry which is preliminary data.</text>
</comment>
<keyword evidence="3" id="KW-1185">Reference proteome</keyword>
<organism evidence="2 3">
    <name type="scientific">Mycena chlorophos</name>
    <name type="common">Agaric fungus</name>
    <name type="synonym">Agaricus chlorophos</name>
    <dbReference type="NCBI Taxonomy" id="658473"/>
    <lineage>
        <taxon>Eukaryota</taxon>
        <taxon>Fungi</taxon>
        <taxon>Dikarya</taxon>
        <taxon>Basidiomycota</taxon>
        <taxon>Agaricomycotina</taxon>
        <taxon>Agaricomycetes</taxon>
        <taxon>Agaricomycetidae</taxon>
        <taxon>Agaricales</taxon>
        <taxon>Marasmiineae</taxon>
        <taxon>Mycenaceae</taxon>
        <taxon>Mycena</taxon>
    </lineage>
</organism>
<dbReference type="InterPro" id="IPR029058">
    <property type="entry name" value="AB_hydrolase_fold"/>
</dbReference>
<protein>
    <submittedName>
        <fullName evidence="2">AB hydrolase-1 domain-containing protein</fullName>
    </submittedName>
</protein>
<dbReference type="Proteomes" id="UP000613580">
    <property type="component" value="Unassembled WGS sequence"/>
</dbReference>
<feature type="domain" description="AB hydrolase-1" evidence="1">
    <location>
        <begin position="35"/>
        <end position="333"/>
    </location>
</feature>
<dbReference type="Gene3D" id="3.40.50.1820">
    <property type="entry name" value="alpha/beta hydrolase"/>
    <property type="match status" value="1"/>
</dbReference>
<reference evidence="2" key="1">
    <citation type="submission" date="2020-05" db="EMBL/GenBank/DDBJ databases">
        <title>Mycena genomes resolve the evolution of fungal bioluminescence.</title>
        <authorList>
            <person name="Tsai I.J."/>
        </authorList>
    </citation>
    <scope>NUCLEOTIDE SEQUENCE</scope>
    <source>
        <strain evidence="2">110903Hualien_Pintung</strain>
    </source>
</reference>
<dbReference type="SUPFAM" id="SSF53474">
    <property type="entry name" value="alpha/beta-Hydrolases"/>
    <property type="match status" value="1"/>
</dbReference>
<proteinExistence type="predicted"/>